<accession>A0A428PJB5</accession>
<proteinExistence type="inferred from homology"/>
<dbReference type="PRINTS" id="PR00723">
    <property type="entry name" value="SUBTILISIN"/>
</dbReference>
<dbReference type="Pfam" id="PF00023">
    <property type="entry name" value="Ank"/>
    <property type="match status" value="1"/>
</dbReference>
<comment type="similarity">
    <text evidence="1 5">Belongs to the peptidase S8 family.</text>
</comment>
<feature type="compositionally biased region" description="Acidic residues" evidence="6">
    <location>
        <begin position="9"/>
        <end position="25"/>
    </location>
</feature>
<dbReference type="InterPro" id="IPR015500">
    <property type="entry name" value="Peptidase_S8_subtilisin-rel"/>
</dbReference>
<dbReference type="EMBL" id="NKCI01000126">
    <property type="protein sequence ID" value="RSL53148.1"/>
    <property type="molecule type" value="Genomic_DNA"/>
</dbReference>
<dbReference type="PANTHER" id="PTHR43806">
    <property type="entry name" value="PEPTIDASE S8"/>
    <property type="match status" value="1"/>
</dbReference>
<dbReference type="SUPFAM" id="SSF48403">
    <property type="entry name" value="Ankyrin repeat"/>
    <property type="match status" value="1"/>
</dbReference>
<dbReference type="SMART" id="SM00248">
    <property type="entry name" value="ANK"/>
    <property type="match status" value="3"/>
</dbReference>
<evidence type="ECO:0000256" key="3">
    <source>
        <dbReference type="ARBA" id="ARBA00022801"/>
    </source>
</evidence>
<dbReference type="Proteomes" id="UP000288168">
    <property type="component" value="Unassembled WGS sequence"/>
</dbReference>
<evidence type="ECO:0000313" key="9">
    <source>
        <dbReference type="Proteomes" id="UP000288168"/>
    </source>
</evidence>
<feature type="active site" description="Charge relay system" evidence="5">
    <location>
        <position position="625"/>
    </location>
</feature>
<dbReference type="InterPro" id="IPR036852">
    <property type="entry name" value="Peptidase_S8/S53_dom_sf"/>
</dbReference>
<evidence type="ECO:0000256" key="5">
    <source>
        <dbReference type="PROSITE-ProRule" id="PRU01240"/>
    </source>
</evidence>
<keyword evidence="3 5" id="KW-0378">Hydrolase</keyword>
<organism evidence="8 9">
    <name type="scientific">Fusarium duplospermum</name>
    <dbReference type="NCBI Taxonomy" id="1325734"/>
    <lineage>
        <taxon>Eukaryota</taxon>
        <taxon>Fungi</taxon>
        <taxon>Dikarya</taxon>
        <taxon>Ascomycota</taxon>
        <taxon>Pezizomycotina</taxon>
        <taxon>Sordariomycetes</taxon>
        <taxon>Hypocreomycetidae</taxon>
        <taxon>Hypocreales</taxon>
        <taxon>Nectriaceae</taxon>
        <taxon>Fusarium</taxon>
        <taxon>Fusarium solani species complex</taxon>
    </lineage>
</organism>
<evidence type="ECO:0000259" key="7">
    <source>
        <dbReference type="Pfam" id="PF00082"/>
    </source>
</evidence>
<name>A0A428PJB5_9HYPO</name>
<reference evidence="8 9" key="1">
    <citation type="submission" date="2017-06" db="EMBL/GenBank/DDBJ databases">
        <title>Comparative genomic analysis of Ambrosia Fusariam Clade fungi.</title>
        <authorList>
            <person name="Stajich J.E."/>
            <person name="Carrillo J."/>
            <person name="Kijimoto T."/>
            <person name="Eskalen A."/>
            <person name="O'Donnell K."/>
            <person name="Kasson M."/>
        </authorList>
    </citation>
    <scope>NUCLEOTIDE SEQUENCE [LARGE SCALE GENOMIC DNA]</scope>
    <source>
        <strain evidence="8 9">NRRL62584</strain>
    </source>
</reference>
<comment type="caution">
    <text evidence="8">The sequence shown here is derived from an EMBL/GenBank/DDBJ whole genome shotgun (WGS) entry which is preliminary data.</text>
</comment>
<evidence type="ECO:0000256" key="4">
    <source>
        <dbReference type="ARBA" id="ARBA00022825"/>
    </source>
</evidence>
<dbReference type="CDD" id="cd07491">
    <property type="entry name" value="Peptidases_S8_7"/>
    <property type="match status" value="1"/>
</dbReference>
<dbReference type="PANTHER" id="PTHR43806:SF58">
    <property type="entry name" value="ALKALINE PROTEASE 1-RELATED"/>
    <property type="match status" value="1"/>
</dbReference>
<evidence type="ECO:0000313" key="8">
    <source>
        <dbReference type="EMBL" id="RSL53148.1"/>
    </source>
</evidence>
<feature type="compositionally biased region" description="Polar residues" evidence="6">
    <location>
        <begin position="365"/>
        <end position="385"/>
    </location>
</feature>
<gene>
    <name evidence="8" type="ORF">CEP54_010537</name>
</gene>
<keyword evidence="9" id="KW-1185">Reference proteome</keyword>
<feature type="active site" description="Charge relay system" evidence="5">
    <location>
        <position position="825"/>
    </location>
</feature>
<dbReference type="InterPro" id="IPR000209">
    <property type="entry name" value="Peptidase_S8/S53_dom"/>
</dbReference>
<keyword evidence="2 5" id="KW-0645">Protease</keyword>
<dbReference type="GO" id="GO:0004252">
    <property type="term" value="F:serine-type endopeptidase activity"/>
    <property type="evidence" value="ECO:0007669"/>
    <property type="project" value="UniProtKB-UniRule"/>
</dbReference>
<evidence type="ECO:0000256" key="6">
    <source>
        <dbReference type="SAM" id="MobiDB-lite"/>
    </source>
</evidence>
<evidence type="ECO:0000256" key="1">
    <source>
        <dbReference type="ARBA" id="ARBA00011073"/>
    </source>
</evidence>
<dbReference type="InterPro" id="IPR050131">
    <property type="entry name" value="Peptidase_S8_subtilisin-like"/>
</dbReference>
<keyword evidence="4 5" id="KW-0720">Serine protease</keyword>
<dbReference type="SUPFAM" id="SSF52743">
    <property type="entry name" value="Subtilisin-like"/>
    <property type="match status" value="1"/>
</dbReference>
<feature type="region of interest" description="Disordered" evidence="6">
    <location>
        <begin position="346"/>
        <end position="386"/>
    </location>
</feature>
<sequence>MSLSSHPDDDWDDDDLSDISDEETSSADRIKSLELEFDNILQDIKASPNTETKEQLAKIYGPVIDQLDKQCMWLPRNLTNTPNDQTFDRFKPLIELLLESPGCNDFLGWQDNEQKETILHIATRKNHQSLIRFVCEKLEDPKKCLLGLSINRLSCLHIAAQRGRPDPDLMKLLLELVNDPEADLKGMEGNTPLHLAVDIQACEPRQHKVVEILLNACKGAVRLKNGDSLTPLQYHYKSRDSPAFTGKGKKARAEKIEAMLKLNCLRLDIDRDETREILYGGTADRREFAFDLVGYEEIRADDLSHLSTHISLETILKSVVIPDLTVHPTEDYLAARILAKRSTVNRAPGNPLINHTDESYERYRASSSIPGQQATEPRGSPQSGGQLIIKHDESDEASDSDSPDEPPDCPGRIDYCWIFQWLRDQGVTKILRVSIQDRQQKPHSDQSIRWSLKGMGVEILDWNKLDICPRTIRKAAPNVRHLTLYCSGNNAVLGSWMAPGGLAKLEHLEVLNIKILQHDKVLAKETPTCACHEIKVKWSIVGNNGKSVKSNTDNEDDKKAEVEKCAFLPNLHPYHLSTQSMQTDHSRFRQEWIKCMERFADFIRAYRADIEDSESPPRIKVALIDDGVDGLNGELSSVIAAGQTFSERTNHDYNPYFKSTRGHGTIMAMLIRKICPNLQLYVAKLNEQRTGRNTMSITAESAVKAVNWAVDNKVQLISMSWTISQTANPAAIQDLVTAINCAVQNGILIFCSVSDQGPRDTGQYPARCNRDNSFLIGTATISGQAWRWNGTNDVDYILPGTDLDVQIHDDLFDSRLRNIYESGSSLATALASGLAALILDCIALYNVKDLALMTDNAHAHARMKMALNSISPALRSSNRDDDKYLHVWDTFGKALEDDRTRDRVKLKFVVDTLMSRVRQGVGTR</sequence>
<dbReference type="Pfam" id="PF00082">
    <property type="entry name" value="Peptidase_S8"/>
    <property type="match status" value="1"/>
</dbReference>
<dbReference type="GO" id="GO:0006508">
    <property type="term" value="P:proteolysis"/>
    <property type="evidence" value="ECO:0007669"/>
    <property type="project" value="UniProtKB-KW"/>
</dbReference>
<evidence type="ECO:0000256" key="2">
    <source>
        <dbReference type="ARBA" id="ARBA00022670"/>
    </source>
</evidence>
<dbReference type="InterPro" id="IPR002110">
    <property type="entry name" value="Ankyrin_rpt"/>
</dbReference>
<feature type="region of interest" description="Disordered" evidence="6">
    <location>
        <begin position="1"/>
        <end position="28"/>
    </location>
</feature>
<dbReference type="OrthoDB" id="5093543at2759"/>
<protein>
    <recommendedName>
        <fullName evidence="7">Peptidase S8/S53 domain-containing protein</fullName>
    </recommendedName>
</protein>
<dbReference type="AlphaFoldDB" id="A0A428PJB5"/>
<dbReference type="PROSITE" id="PS51892">
    <property type="entry name" value="SUBTILASE"/>
    <property type="match status" value="1"/>
</dbReference>
<feature type="compositionally biased region" description="Basic and acidic residues" evidence="6">
    <location>
        <begin position="355"/>
        <end position="364"/>
    </location>
</feature>
<dbReference type="Gene3D" id="1.25.40.20">
    <property type="entry name" value="Ankyrin repeat-containing domain"/>
    <property type="match status" value="1"/>
</dbReference>
<dbReference type="STRING" id="1325734.A0A428PJB5"/>
<dbReference type="InterPro" id="IPR036770">
    <property type="entry name" value="Ankyrin_rpt-contain_sf"/>
</dbReference>
<feature type="active site" description="Charge relay system" evidence="5">
    <location>
        <position position="663"/>
    </location>
</feature>
<feature type="domain" description="Peptidase S8/S53" evidence="7">
    <location>
        <begin position="619"/>
        <end position="844"/>
    </location>
</feature>
<dbReference type="Gene3D" id="3.40.50.200">
    <property type="entry name" value="Peptidase S8/S53 domain"/>
    <property type="match status" value="1"/>
</dbReference>